<dbReference type="NCBIfam" id="TIGR00004">
    <property type="entry name" value="Rid family detoxifying hydrolase"/>
    <property type="match status" value="1"/>
</dbReference>
<dbReference type="OrthoDB" id="9803101at2"/>
<dbReference type="InterPro" id="IPR006056">
    <property type="entry name" value="RidA"/>
</dbReference>
<dbReference type="AlphaFoldDB" id="H6LE75"/>
<sequence>MNKQAIIADQAPAAVGPYSHAYLVGETLYVSGQLGLIPETGELVAGIVSQTKRALENLDIVLNHVSFTRKNIVKTTIFLADMADFATVNEIYADFFKDQSEYPARSCVEVAALPKAALFEIEVIAVK</sequence>
<dbReference type="GO" id="GO:0005829">
    <property type="term" value="C:cytosol"/>
    <property type="evidence" value="ECO:0007669"/>
    <property type="project" value="TreeGrafter"/>
</dbReference>
<organism evidence="2 3">
    <name type="scientific">Acetobacterium woodii (strain ATCC 29683 / DSM 1030 / JCM 2381 / KCTC 1655 / WB1)</name>
    <dbReference type="NCBI Taxonomy" id="931626"/>
    <lineage>
        <taxon>Bacteria</taxon>
        <taxon>Bacillati</taxon>
        <taxon>Bacillota</taxon>
        <taxon>Clostridia</taxon>
        <taxon>Eubacteriales</taxon>
        <taxon>Eubacteriaceae</taxon>
        <taxon>Acetobacterium</taxon>
    </lineage>
</organism>
<dbReference type="GO" id="GO:0019239">
    <property type="term" value="F:deaminase activity"/>
    <property type="evidence" value="ECO:0007669"/>
    <property type="project" value="TreeGrafter"/>
</dbReference>
<dbReference type="EMBL" id="CP002987">
    <property type="protein sequence ID" value="AFA49308.1"/>
    <property type="molecule type" value="Genomic_DNA"/>
</dbReference>
<gene>
    <name evidence="2" type="ordered locus">Awo_c25510</name>
</gene>
<protein>
    <submittedName>
        <fullName evidence="2">Uncharacterized protein</fullName>
    </submittedName>
</protein>
<dbReference type="Proteomes" id="UP000007177">
    <property type="component" value="Chromosome"/>
</dbReference>
<dbReference type="eggNOG" id="COG0251">
    <property type="taxonomic scope" value="Bacteria"/>
</dbReference>
<dbReference type="FunFam" id="3.30.1330.40:FF:000001">
    <property type="entry name" value="L-PSP family endoribonuclease"/>
    <property type="match status" value="1"/>
</dbReference>
<reference evidence="3" key="1">
    <citation type="submission" date="2011-07" db="EMBL/GenBank/DDBJ databases">
        <title>Complete genome sequence of Acetobacterium woodii.</title>
        <authorList>
            <person name="Poehlein A."/>
            <person name="Schmidt S."/>
            <person name="Kaster A.-K."/>
            <person name="Goenrich M."/>
            <person name="Vollmers J."/>
            <person name="Thuermer A."/>
            <person name="Gottschalk G."/>
            <person name="Thauer R.K."/>
            <person name="Daniel R."/>
            <person name="Mueller V."/>
        </authorList>
    </citation>
    <scope>NUCLEOTIDE SEQUENCE [LARGE SCALE GENOMIC DNA]</scope>
    <source>
        <strain evidence="3">ATCC 29683 / DSM 1030 / JCM 2381 / KCTC 1655 / WB1</strain>
    </source>
</reference>
<comment type="similarity">
    <text evidence="1">Belongs to the RutC family.</text>
</comment>
<dbReference type="CDD" id="cd00448">
    <property type="entry name" value="YjgF_YER057c_UK114_family"/>
    <property type="match status" value="1"/>
</dbReference>
<accession>H6LE75</accession>
<keyword evidence="3" id="KW-1185">Reference proteome</keyword>
<reference evidence="2 3" key="2">
    <citation type="journal article" date="2012" name="PLoS ONE">
        <title>An ancient pathway combining carbon dioxide fixation with the generation and utilization of a sodium ion gradient for ATP synthesis.</title>
        <authorList>
            <person name="Poehlein A."/>
            <person name="Schmidt S."/>
            <person name="Kaster A.K."/>
            <person name="Goenrich M."/>
            <person name="Vollmers J."/>
            <person name="Thurmer A."/>
            <person name="Bertsch J."/>
            <person name="Schuchmann K."/>
            <person name="Voigt B."/>
            <person name="Hecker M."/>
            <person name="Daniel R."/>
            <person name="Thauer R.K."/>
            <person name="Gottschalk G."/>
            <person name="Muller V."/>
        </authorList>
    </citation>
    <scope>NUCLEOTIDE SEQUENCE [LARGE SCALE GENOMIC DNA]</scope>
    <source>
        <strain evidence="3">ATCC 29683 / DSM 1030 / JCM 2381 / KCTC 1655 / WB1</strain>
    </source>
</reference>
<evidence type="ECO:0000313" key="2">
    <source>
        <dbReference type="EMBL" id="AFA49308.1"/>
    </source>
</evidence>
<dbReference type="STRING" id="931626.Awo_c25510"/>
<dbReference type="KEGG" id="awo:Awo_c25510"/>
<dbReference type="Pfam" id="PF01042">
    <property type="entry name" value="Ribonuc_L-PSP"/>
    <property type="match status" value="1"/>
</dbReference>
<dbReference type="InterPro" id="IPR035959">
    <property type="entry name" value="RutC-like_sf"/>
</dbReference>
<dbReference type="HOGENOM" id="CLU_100715_7_1_9"/>
<proteinExistence type="inferred from homology"/>
<dbReference type="InterPro" id="IPR006175">
    <property type="entry name" value="YjgF/YER057c/UK114"/>
</dbReference>
<dbReference type="PANTHER" id="PTHR11803:SF39">
    <property type="entry name" value="2-IMINOBUTANOATE_2-IMINOPROPANOATE DEAMINASE"/>
    <property type="match status" value="1"/>
</dbReference>
<dbReference type="SUPFAM" id="SSF55298">
    <property type="entry name" value="YjgF-like"/>
    <property type="match status" value="1"/>
</dbReference>
<dbReference type="RefSeq" id="WP_014356908.1">
    <property type="nucleotide sequence ID" value="NC_016894.1"/>
</dbReference>
<evidence type="ECO:0000313" key="3">
    <source>
        <dbReference type="Proteomes" id="UP000007177"/>
    </source>
</evidence>
<name>H6LE75_ACEWD</name>
<dbReference type="PANTHER" id="PTHR11803">
    <property type="entry name" value="2-IMINOBUTANOATE/2-IMINOPROPANOATE DEAMINASE RIDA"/>
    <property type="match status" value="1"/>
</dbReference>
<dbReference type="Gene3D" id="3.30.1330.40">
    <property type="entry name" value="RutC-like"/>
    <property type="match status" value="1"/>
</dbReference>
<evidence type="ECO:0000256" key="1">
    <source>
        <dbReference type="ARBA" id="ARBA00010552"/>
    </source>
</evidence>